<evidence type="ECO:0000256" key="1">
    <source>
        <dbReference type="SAM" id="Phobius"/>
    </source>
</evidence>
<feature type="transmembrane region" description="Helical" evidence="1">
    <location>
        <begin position="343"/>
        <end position="367"/>
    </location>
</feature>
<keyword evidence="1" id="KW-0812">Transmembrane</keyword>
<evidence type="ECO:0000313" key="2">
    <source>
        <dbReference type="EMBL" id="EAY13458.1"/>
    </source>
</evidence>
<dbReference type="GO" id="GO:0072345">
    <property type="term" value="F:NAADP-sensitive calcium-release channel activity"/>
    <property type="evidence" value="ECO:0000318"/>
    <property type="project" value="GO_Central"/>
</dbReference>
<feature type="transmembrane region" description="Helical" evidence="1">
    <location>
        <begin position="224"/>
        <end position="250"/>
    </location>
</feature>
<name>A2E1L1_TRIV3</name>
<keyword evidence="3" id="KW-1185">Reference proteome</keyword>
<dbReference type="Gene3D" id="1.10.287.70">
    <property type="match status" value="1"/>
</dbReference>
<protein>
    <recommendedName>
        <fullName evidence="4">Polycystin cation channel PKD1/PKD2 domain-containing protein</fullName>
    </recommendedName>
</protein>
<sequence>MEGNSRFHALVHYKKRYNSRYKPHRVFRNWTLDYRLPWLCFIEISMMIIYVLIGYTNQLSINDFTIDFTKTVDEYFLSDYDFDDPPEMSNSWVGIIYFKQKLLEVTQSTGQRFFDFSKELPLTHPFFPAESMQVTVVTIGGQVIDVNFRQSNISLVTPFINAFMDSFSQIIMSMKYDLQESELTKDNRLELEVIGEFTRDTDSDIVFVDFYHTRITNSKSSGTFLHGSVIIFPAAVCVFGGIAIILNSIYTYEVYMFSKEKAERNFQKTMDIFWEKYDKWCFFSFICHTITVISCTLYIIYGLDYEDQLPFTNTLMAISSMLHCFLLIRYLRQKPSTMIIVNVIFAGGVTFLQFLIGCLVIFAGYLVLGCSLFGTYCINFATFTQGAVVLIAIIHGDSIQDLYDSVMDRADLPWWVLFFYMSIWAFFSLTIMFNISISIFEESLTREIFTGSNEHAQQIETLTMNLPRSYRTVF</sequence>
<dbReference type="VEuPathDB" id="TrichDB:TVAGG3_0519200"/>
<dbReference type="Proteomes" id="UP000001542">
    <property type="component" value="Unassembled WGS sequence"/>
</dbReference>
<dbReference type="VEuPathDB" id="TrichDB:TVAG_206260"/>
<dbReference type="PANTHER" id="PTHR12127">
    <property type="entry name" value="MUCOLIPIN"/>
    <property type="match status" value="1"/>
</dbReference>
<dbReference type="KEGG" id="tva:4771437"/>
<dbReference type="RefSeq" id="XP_001325681.1">
    <property type="nucleotide sequence ID" value="XM_001325646.1"/>
</dbReference>
<keyword evidence="1" id="KW-1133">Transmembrane helix</keyword>
<dbReference type="PANTHER" id="PTHR12127:SF7">
    <property type="entry name" value="SD02261P"/>
    <property type="match status" value="1"/>
</dbReference>
<feature type="transmembrane region" description="Helical" evidence="1">
    <location>
        <begin position="280"/>
        <end position="301"/>
    </location>
</feature>
<feature type="transmembrane region" description="Helical" evidence="1">
    <location>
        <begin position="313"/>
        <end position="331"/>
    </location>
</feature>
<evidence type="ECO:0000313" key="3">
    <source>
        <dbReference type="Proteomes" id="UP000001542"/>
    </source>
</evidence>
<reference evidence="2" key="1">
    <citation type="submission" date="2006-10" db="EMBL/GenBank/DDBJ databases">
        <authorList>
            <person name="Amadeo P."/>
            <person name="Zhao Q."/>
            <person name="Wortman J."/>
            <person name="Fraser-Liggett C."/>
            <person name="Carlton J."/>
        </authorList>
    </citation>
    <scope>NUCLEOTIDE SEQUENCE</scope>
    <source>
        <strain evidence="2">G3</strain>
    </source>
</reference>
<feature type="transmembrane region" description="Helical" evidence="1">
    <location>
        <begin position="36"/>
        <end position="55"/>
    </location>
</feature>
<feature type="transmembrane region" description="Helical" evidence="1">
    <location>
        <begin position="415"/>
        <end position="440"/>
    </location>
</feature>
<dbReference type="OrthoDB" id="263481at2759"/>
<keyword evidence="1" id="KW-0472">Membrane</keyword>
<reference evidence="2" key="2">
    <citation type="journal article" date="2007" name="Science">
        <title>Draft genome sequence of the sexually transmitted pathogen Trichomonas vaginalis.</title>
        <authorList>
            <person name="Carlton J.M."/>
            <person name="Hirt R.P."/>
            <person name="Silva J.C."/>
            <person name="Delcher A.L."/>
            <person name="Schatz M."/>
            <person name="Zhao Q."/>
            <person name="Wortman J.R."/>
            <person name="Bidwell S.L."/>
            <person name="Alsmark U.C.M."/>
            <person name="Besteiro S."/>
            <person name="Sicheritz-Ponten T."/>
            <person name="Noel C.J."/>
            <person name="Dacks J.B."/>
            <person name="Foster P.G."/>
            <person name="Simillion C."/>
            <person name="Van de Peer Y."/>
            <person name="Miranda-Saavedra D."/>
            <person name="Barton G.J."/>
            <person name="Westrop G.D."/>
            <person name="Mueller S."/>
            <person name="Dessi D."/>
            <person name="Fiori P.L."/>
            <person name="Ren Q."/>
            <person name="Paulsen I."/>
            <person name="Zhang H."/>
            <person name="Bastida-Corcuera F.D."/>
            <person name="Simoes-Barbosa A."/>
            <person name="Brown M.T."/>
            <person name="Hayes R.D."/>
            <person name="Mukherjee M."/>
            <person name="Okumura C.Y."/>
            <person name="Schneider R."/>
            <person name="Smith A.J."/>
            <person name="Vanacova S."/>
            <person name="Villalvazo M."/>
            <person name="Haas B.J."/>
            <person name="Pertea M."/>
            <person name="Feldblyum T.V."/>
            <person name="Utterback T.R."/>
            <person name="Shu C.L."/>
            <person name="Osoegawa K."/>
            <person name="de Jong P.J."/>
            <person name="Hrdy I."/>
            <person name="Horvathova L."/>
            <person name="Zubacova Z."/>
            <person name="Dolezal P."/>
            <person name="Malik S.B."/>
            <person name="Logsdon J.M. Jr."/>
            <person name="Henze K."/>
            <person name="Gupta A."/>
            <person name="Wang C.C."/>
            <person name="Dunne R.L."/>
            <person name="Upcroft J.A."/>
            <person name="Upcroft P."/>
            <person name="White O."/>
            <person name="Salzberg S.L."/>
            <person name="Tang P."/>
            <person name="Chiu C.-H."/>
            <person name="Lee Y.-S."/>
            <person name="Embley T.M."/>
            <person name="Coombs G.H."/>
            <person name="Mottram J.C."/>
            <person name="Tachezy J."/>
            <person name="Fraser-Liggett C.M."/>
            <person name="Johnson P.J."/>
        </authorList>
    </citation>
    <scope>NUCLEOTIDE SEQUENCE [LARGE SCALE GENOMIC DNA]</scope>
    <source>
        <strain evidence="2">G3</strain>
    </source>
</reference>
<feature type="transmembrane region" description="Helical" evidence="1">
    <location>
        <begin position="373"/>
        <end position="394"/>
    </location>
</feature>
<dbReference type="EMBL" id="DS113285">
    <property type="protein sequence ID" value="EAY13458.1"/>
    <property type="molecule type" value="Genomic_DNA"/>
</dbReference>
<proteinExistence type="predicted"/>
<organism evidence="2 3">
    <name type="scientific">Trichomonas vaginalis (strain ATCC PRA-98 / G3)</name>
    <dbReference type="NCBI Taxonomy" id="412133"/>
    <lineage>
        <taxon>Eukaryota</taxon>
        <taxon>Metamonada</taxon>
        <taxon>Parabasalia</taxon>
        <taxon>Trichomonadida</taxon>
        <taxon>Trichomonadidae</taxon>
        <taxon>Trichomonas</taxon>
    </lineage>
</organism>
<dbReference type="InterPro" id="IPR039031">
    <property type="entry name" value="Mucolipin"/>
</dbReference>
<gene>
    <name evidence="2" type="ORF">TVAG_206260</name>
</gene>
<dbReference type="STRING" id="5722.A2E1L1"/>
<accession>A2E1L1</accession>
<dbReference type="GO" id="GO:0016020">
    <property type="term" value="C:membrane"/>
    <property type="evidence" value="ECO:0000318"/>
    <property type="project" value="GO_Central"/>
</dbReference>
<dbReference type="AlphaFoldDB" id="A2E1L1"/>
<evidence type="ECO:0008006" key="4">
    <source>
        <dbReference type="Google" id="ProtNLM"/>
    </source>
</evidence>
<dbReference type="InParanoid" id="A2E1L1"/>